<dbReference type="EMBL" id="REGN01004307">
    <property type="protein sequence ID" value="RNA18087.1"/>
    <property type="molecule type" value="Genomic_DNA"/>
</dbReference>
<dbReference type="PANTHER" id="PTHR23044">
    <property type="entry name" value="3'-5' EXONUCLEASE ERI1-RELATED"/>
    <property type="match status" value="1"/>
</dbReference>
<dbReference type="PANTHER" id="PTHR23044:SF61">
    <property type="entry name" value="3'-5' EXORIBONUCLEASE 1-RELATED"/>
    <property type="match status" value="1"/>
</dbReference>
<dbReference type="CDD" id="cd06133">
    <property type="entry name" value="ERI-1_3'hExo_like"/>
    <property type="match status" value="1"/>
</dbReference>
<dbReference type="Gene3D" id="3.30.420.10">
    <property type="entry name" value="Ribonuclease H-like superfamily/Ribonuclease H"/>
    <property type="match status" value="1"/>
</dbReference>
<accession>A0A3M7R3B4</accession>
<dbReference type="Proteomes" id="UP000276133">
    <property type="component" value="Unassembled WGS sequence"/>
</dbReference>
<dbReference type="OrthoDB" id="448399at2759"/>
<dbReference type="Pfam" id="PF00929">
    <property type="entry name" value="RNase_T"/>
    <property type="match status" value="1"/>
</dbReference>
<protein>
    <submittedName>
        <fullName evidence="5">ERI1 exoribonuclease 3-like</fullName>
    </submittedName>
</protein>
<evidence type="ECO:0000259" key="4">
    <source>
        <dbReference type="Pfam" id="PF00929"/>
    </source>
</evidence>
<evidence type="ECO:0000313" key="5">
    <source>
        <dbReference type="EMBL" id="RNA18087.1"/>
    </source>
</evidence>
<evidence type="ECO:0000313" key="6">
    <source>
        <dbReference type="Proteomes" id="UP000276133"/>
    </source>
</evidence>
<keyword evidence="1" id="KW-0540">Nuclease</keyword>
<dbReference type="InterPro" id="IPR047201">
    <property type="entry name" value="ERI-1_3'hExo-like"/>
</dbReference>
<keyword evidence="2" id="KW-0378">Hydrolase</keyword>
<proteinExistence type="predicted"/>
<dbReference type="GO" id="GO:0000175">
    <property type="term" value="F:3'-5'-RNA exonuclease activity"/>
    <property type="evidence" value="ECO:0007669"/>
    <property type="project" value="InterPro"/>
</dbReference>
<dbReference type="STRING" id="10195.A0A3M7R3B4"/>
<comment type="caution">
    <text evidence="5">The sequence shown here is derived from an EMBL/GenBank/DDBJ whole genome shotgun (WGS) entry which is preliminary data.</text>
</comment>
<sequence>MTLTGIRQEMIDGKPSITECLHMADEWIKSNKDLTLDSESNPINFIFLTCGDWDLKTMLPSQCKFFNIKYPNYFTTWINIKKSFAELTGHFPKGMPTMLQMLNLNLEGRHHSGIDDCRNIAKIAKEMAQRGFIFEKT</sequence>
<organism evidence="5 6">
    <name type="scientific">Brachionus plicatilis</name>
    <name type="common">Marine rotifer</name>
    <name type="synonym">Brachionus muelleri</name>
    <dbReference type="NCBI Taxonomy" id="10195"/>
    <lineage>
        <taxon>Eukaryota</taxon>
        <taxon>Metazoa</taxon>
        <taxon>Spiralia</taxon>
        <taxon>Gnathifera</taxon>
        <taxon>Rotifera</taxon>
        <taxon>Eurotatoria</taxon>
        <taxon>Monogononta</taxon>
        <taxon>Pseudotrocha</taxon>
        <taxon>Ploima</taxon>
        <taxon>Brachionidae</taxon>
        <taxon>Brachionus</taxon>
    </lineage>
</organism>
<name>A0A3M7R3B4_BRAPC</name>
<evidence type="ECO:0000256" key="2">
    <source>
        <dbReference type="ARBA" id="ARBA00022801"/>
    </source>
</evidence>
<dbReference type="InterPro" id="IPR051274">
    <property type="entry name" value="3-5_Exoribonuclease"/>
</dbReference>
<dbReference type="InterPro" id="IPR013520">
    <property type="entry name" value="Ribonucl_H"/>
</dbReference>
<gene>
    <name evidence="5" type="ORF">BpHYR1_054444</name>
</gene>
<dbReference type="InterPro" id="IPR012337">
    <property type="entry name" value="RNaseH-like_sf"/>
</dbReference>
<dbReference type="GO" id="GO:0003676">
    <property type="term" value="F:nucleic acid binding"/>
    <property type="evidence" value="ECO:0007669"/>
    <property type="project" value="InterPro"/>
</dbReference>
<feature type="domain" description="Exonuclease" evidence="4">
    <location>
        <begin position="2"/>
        <end position="123"/>
    </location>
</feature>
<keyword evidence="6" id="KW-1185">Reference proteome</keyword>
<dbReference type="SUPFAM" id="SSF53098">
    <property type="entry name" value="Ribonuclease H-like"/>
    <property type="match status" value="1"/>
</dbReference>
<keyword evidence="3" id="KW-0269">Exonuclease</keyword>
<dbReference type="AlphaFoldDB" id="A0A3M7R3B4"/>
<reference evidence="5 6" key="1">
    <citation type="journal article" date="2018" name="Sci. Rep.">
        <title>Genomic signatures of local adaptation to the degree of environmental predictability in rotifers.</title>
        <authorList>
            <person name="Franch-Gras L."/>
            <person name="Hahn C."/>
            <person name="Garcia-Roger E.M."/>
            <person name="Carmona M.J."/>
            <person name="Serra M."/>
            <person name="Gomez A."/>
        </authorList>
    </citation>
    <scope>NUCLEOTIDE SEQUENCE [LARGE SCALE GENOMIC DNA]</scope>
    <source>
        <strain evidence="5">HYR1</strain>
    </source>
</reference>
<evidence type="ECO:0000256" key="1">
    <source>
        <dbReference type="ARBA" id="ARBA00022722"/>
    </source>
</evidence>
<dbReference type="InterPro" id="IPR036397">
    <property type="entry name" value="RNaseH_sf"/>
</dbReference>
<evidence type="ECO:0000256" key="3">
    <source>
        <dbReference type="ARBA" id="ARBA00022839"/>
    </source>
</evidence>